<reference evidence="2" key="1">
    <citation type="submission" date="2020-05" db="EMBL/GenBank/DDBJ databases">
        <title>Mycena genomes resolve the evolution of fungal bioluminescence.</title>
        <authorList>
            <person name="Tsai I.J."/>
        </authorList>
    </citation>
    <scope>NUCLEOTIDE SEQUENCE</scope>
    <source>
        <strain evidence="2">160909Yilan</strain>
    </source>
</reference>
<dbReference type="Proteomes" id="UP000623467">
    <property type="component" value="Unassembled WGS sequence"/>
</dbReference>
<keyword evidence="3" id="KW-1185">Reference proteome</keyword>
<dbReference type="AlphaFoldDB" id="A0A8H6YT86"/>
<feature type="compositionally biased region" description="Acidic residues" evidence="1">
    <location>
        <begin position="184"/>
        <end position="198"/>
    </location>
</feature>
<accession>A0A8H6YT86</accession>
<feature type="region of interest" description="Disordered" evidence="1">
    <location>
        <begin position="184"/>
        <end position="208"/>
    </location>
</feature>
<sequence>MIADIVSFPMASGTTPGSDEAMAAAFAHDIEHMNANGSSKKSFTLYKWPVDMIDYEHVSTPTLEKLSSLIQPLCPPQSAVYSNPQTPTQKRRRVFPETPAQTQIAREIDVQLIGRKFHNASRIIQAKKIEKTIQTHVERLYDLLRAIRREDFPSHAPTSDTVVDSIASMRQALDDIEDILNADIDLDVTEPDTEDEDADRTRVGSSRS</sequence>
<protein>
    <submittedName>
        <fullName evidence="2">Uncharacterized protein</fullName>
    </submittedName>
</protein>
<name>A0A8H6YT86_9AGAR</name>
<dbReference type="EMBL" id="JACAZH010000007">
    <property type="protein sequence ID" value="KAF7364204.1"/>
    <property type="molecule type" value="Genomic_DNA"/>
</dbReference>
<gene>
    <name evidence="2" type="ORF">MSAN_01079800</name>
</gene>
<organism evidence="2 3">
    <name type="scientific">Mycena sanguinolenta</name>
    <dbReference type="NCBI Taxonomy" id="230812"/>
    <lineage>
        <taxon>Eukaryota</taxon>
        <taxon>Fungi</taxon>
        <taxon>Dikarya</taxon>
        <taxon>Basidiomycota</taxon>
        <taxon>Agaricomycotina</taxon>
        <taxon>Agaricomycetes</taxon>
        <taxon>Agaricomycetidae</taxon>
        <taxon>Agaricales</taxon>
        <taxon>Marasmiineae</taxon>
        <taxon>Mycenaceae</taxon>
        <taxon>Mycena</taxon>
    </lineage>
</organism>
<evidence type="ECO:0000256" key="1">
    <source>
        <dbReference type="SAM" id="MobiDB-lite"/>
    </source>
</evidence>
<proteinExistence type="predicted"/>
<comment type="caution">
    <text evidence="2">The sequence shown here is derived from an EMBL/GenBank/DDBJ whole genome shotgun (WGS) entry which is preliminary data.</text>
</comment>
<dbReference type="OrthoDB" id="3009286at2759"/>
<evidence type="ECO:0000313" key="3">
    <source>
        <dbReference type="Proteomes" id="UP000623467"/>
    </source>
</evidence>
<evidence type="ECO:0000313" key="2">
    <source>
        <dbReference type="EMBL" id="KAF7364204.1"/>
    </source>
</evidence>